<comment type="caution">
    <text evidence="1">The sequence shown here is derived from an EMBL/GenBank/DDBJ whole genome shotgun (WGS) entry which is preliminary data.</text>
</comment>
<accession>A0ABN9BVR6</accession>
<dbReference type="EMBL" id="CATNWA010006175">
    <property type="protein sequence ID" value="CAI9551565.1"/>
    <property type="molecule type" value="Genomic_DNA"/>
</dbReference>
<organism evidence="1 2">
    <name type="scientific">Staurois parvus</name>
    <dbReference type="NCBI Taxonomy" id="386267"/>
    <lineage>
        <taxon>Eukaryota</taxon>
        <taxon>Metazoa</taxon>
        <taxon>Chordata</taxon>
        <taxon>Craniata</taxon>
        <taxon>Vertebrata</taxon>
        <taxon>Euteleostomi</taxon>
        <taxon>Amphibia</taxon>
        <taxon>Batrachia</taxon>
        <taxon>Anura</taxon>
        <taxon>Neobatrachia</taxon>
        <taxon>Ranoidea</taxon>
        <taxon>Ranidae</taxon>
        <taxon>Staurois</taxon>
    </lineage>
</organism>
<protein>
    <submittedName>
        <fullName evidence="1">Uncharacterized protein</fullName>
    </submittedName>
</protein>
<gene>
    <name evidence="1" type="ORF">SPARVUS_LOCUS3764304</name>
</gene>
<proteinExistence type="predicted"/>
<reference evidence="1" key="1">
    <citation type="submission" date="2023-05" db="EMBL/GenBank/DDBJ databases">
        <authorList>
            <person name="Stuckert A."/>
        </authorList>
    </citation>
    <scope>NUCLEOTIDE SEQUENCE</scope>
</reference>
<sequence>MFRVQEIFHSEKTPCYTSENSHG</sequence>
<evidence type="ECO:0000313" key="2">
    <source>
        <dbReference type="Proteomes" id="UP001162483"/>
    </source>
</evidence>
<name>A0ABN9BVR6_9NEOB</name>
<evidence type="ECO:0000313" key="1">
    <source>
        <dbReference type="EMBL" id="CAI9551565.1"/>
    </source>
</evidence>
<dbReference type="Proteomes" id="UP001162483">
    <property type="component" value="Unassembled WGS sequence"/>
</dbReference>
<keyword evidence="2" id="KW-1185">Reference proteome</keyword>